<dbReference type="GO" id="GO:0009252">
    <property type="term" value="P:peptidoglycan biosynthetic process"/>
    <property type="evidence" value="ECO:0007669"/>
    <property type="project" value="TreeGrafter"/>
</dbReference>
<dbReference type="OrthoDB" id="5290976at2"/>
<dbReference type="PANTHER" id="PTHR38776:SF1">
    <property type="entry name" value="MLTA-INTERACTING PROTEIN-RELATED"/>
    <property type="match status" value="1"/>
</dbReference>
<reference evidence="6 7" key="1">
    <citation type="journal article" date="2011" name="J. Bacteriol.">
        <title>Genome sequence of strain IMCC3088, a proteorhodopsin-containing marine bacterium belonging to the OM60/NOR5 clade.</title>
        <authorList>
            <person name="Jang Y."/>
            <person name="Oh H.M."/>
            <person name="Kang I."/>
            <person name="Lee K."/>
            <person name="Yang S.J."/>
            <person name="Cho J.C."/>
        </authorList>
    </citation>
    <scope>NUCLEOTIDE SEQUENCE [LARGE SCALE GENOMIC DNA]</scope>
    <source>
        <strain evidence="6 7">IMCC3088</strain>
    </source>
</reference>
<evidence type="ECO:0000256" key="1">
    <source>
        <dbReference type="ARBA" id="ARBA00004442"/>
    </source>
</evidence>
<dbReference type="STRING" id="2518989.IMCC3088_1742"/>
<dbReference type="EMBL" id="AEIG01000050">
    <property type="protein sequence ID" value="EGG29448.1"/>
    <property type="molecule type" value="Genomic_DNA"/>
</dbReference>
<evidence type="ECO:0000256" key="3">
    <source>
        <dbReference type="ARBA" id="ARBA00022729"/>
    </source>
</evidence>
<evidence type="ECO:0000313" key="6">
    <source>
        <dbReference type="EMBL" id="EGG29448.1"/>
    </source>
</evidence>
<evidence type="ECO:0000256" key="5">
    <source>
        <dbReference type="ARBA" id="ARBA00023237"/>
    </source>
</evidence>
<dbReference type="Proteomes" id="UP000005615">
    <property type="component" value="Unassembled WGS sequence"/>
</dbReference>
<comment type="subcellular location">
    <subcellularLocation>
        <location evidence="1">Cell outer membrane</location>
    </subcellularLocation>
</comment>
<keyword evidence="3" id="KW-0732">Signal</keyword>
<dbReference type="Pfam" id="PF06629">
    <property type="entry name" value="MipA"/>
    <property type="match status" value="1"/>
</dbReference>
<dbReference type="InterPro" id="IPR010583">
    <property type="entry name" value="MipA"/>
</dbReference>
<dbReference type="eggNOG" id="COG3713">
    <property type="taxonomic scope" value="Bacteria"/>
</dbReference>
<keyword evidence="7" id="KW-1185">Reference proteome</keyword>
<comment type="similarity">
    <text evidence="2">Belongs to the MipA/OmpV family.</text>
</comment>
<accession>F3L2G9</accession>
<dbReference type="GO" id="GO:0009279">
    <property type="term" value="C:cell outer membrane"/>
    <property type="evidence" value="ECO:0007669"/>
    <property type="project" value="UniProtKB-SubCell"/>
</dbReference>
<keyword evidence="5" id="KW-0998">Cell outer membrane</keyword>
<dbReference type="PANTHER" id="PTHR38776">
    <property type="entry name" value="MLTA-INTERACTING PROTEIN-RELATED"/>
    <property type="match status" value="1"/>
</dbReference>
<sequence length="283" mass="31369">MLILRTIIAVVFGGLLAANAPADDASTADSPDYPGWKELWSDLTLGVGIAAVDYPHYPGSPQSDTLVAPLPYLEYEGDWLSIDRDGIQASLFKSDRAKLDISVSGSLPVNNDDDILREGMNDLELILEVGPELELKLAQWGNNTLELHLPLRAALELDPSNGIEPVGWVFDPRVHYEWRTQSTEFEIDLGAYTADQEYNQLLYGVSQPFATLARPQYRAKSGLVGYRLSSTIQYDVGAWSFLAYARYMDLGSAKNTDSPLFVDDSYVLFGVGAIWRFKYADSD</sequence>
<keyword evidence="4" id="KW-0472">Membrane</keyword>
<dbReference type="AlphaFoldDB" id="F3L2G9"/>
<protein>
    <submittedName>
        <fullName evidence="6">Putative outer membrane protein</fullName>
    </submittedName>
</protein>
<evidence type="ECO:0000256" key="2">
    <source>
        <dbReference type="ARBA" id="ARBA00005722"/>
    </source>
</evidence>
<gene>
    <name evidence="6" type="ORF">IMCC3088_1742</name>
</gene>
<proteinExistence type="inferred from homology"/>
<dbReference type="RefSeq" id="WP_009575975.1">
    <property type="nucleotide sequence ID" value="NZ_AEIG01000050.1"/>
</dbReference>
<evidence type="ECO:0000256" key="4">
    <source>
        <dbReference type="ARBA" id="ARBA00023136"/>
    </source>
</evidence>
<evidence type="ECO:0000313" key="7">
    <source>
        <dbReference type="Proteomes" id="UP000005615"/>
    </source>
</evidence>
<organism evidence="6 7">
    <name type="scientific">Aequoribacter fuscus</name>
    <dbReference type="NCBI Taxonomy" id="2518989"/>
    <lineage>
        <taxon>Bacteria</taxon>
        <taxon>Pseudomonadati</taxon>
        <taxon>Pseudomonadota</taxon>
        <taxon>Gammaproteobacteria</taxon>
        <taxon>Cellvibrionales</taxon>
        <taxon>Halieaceae</taxon>
        <taxon>Aequoribacter</taxon>
    </lineage>
</organism>
<name>F3L2G9_9GAMM</name>
<comment type="caution">
    <text evidence="6">The sequence shown here is derived from an EMBL/GenBank/DDBJ whole genome shotgun (WGS) entry which is preliminary data.</text>
</comment>